<dbReference type="PROSITE" id="PS50010">
    <property type="entry name" value="DH_2"/>
    <property type="match status" value="1"/>
</dbReference>
<reference evidence="5" key="1">
    <citation type="submission" date="2025-08" db="UniProtKB">
        <authorList>
            <consortium name="RefSeq"/>
        </authorList>
    </citation>
    <scope>IDENTIFICATION</scope>
    <source>
        <tissue evidence="5">Total insect</tissue>
    </source>
</reference>
<feature type="region of interest" description="Disordered" evidence="1">
    <location>
        <begin position="526"/>
        <end position="597"/>
    </location>
</feature>
<dbReference type="Gene3D" id="2.30.29.30">
    <property type="entry name" value="Pleckstrin-homology domain (PH domain)/Phosphotyrosine-binding domain (PTB)"/>
    <property type="match status" value="1"/>
</dbReference>
<dbReference type="InterPro" id="IPR011993">
    <property type="entry name" value="PH-like_dom_sf"/>
</dbReference>
<proteinExistence type="predicted"/>
<gene>
    <name evidence="5" type="primary">LOC117646540</name>
</gene>
<dbReference type="GeneID" id="117646540"/>
<dbReference type="InterPro" id="IPR001849">
    <property type="entry name" value="PH_domain"/>
</dbReference>
<feature type="region of interest" description="Disordered" evidence="1">
    <location>
        <begin position="334"/>
        <end position="382"/>
    </location>
</feature>
<feature type="domain" description="DH" evidence="3">
    <location>
        <begin position="741"/>
        <end position="793"/>
    </location>
</feature>
<name>A0A6P8YTT3_THRPL</name>
<dbReference type="InterPro" id="IPR047271">
    <property type="entry name" value="Ephexin-like"/>
</dbReference>
<dbReference type="PANTHER" id="PTHR12845">
    <property type="entry name" value="GUANINE NUCLEOTIDE EXCHANGE FACTOR"/>
    <property type="match status" value="1"/>
</dbReference>
<dbReference type="PANTHER" id="PTHR12845:SF5">
    <property type="entry name" value="EPHEXIN, ISOFORM D"/>
    <property type="match status" value="1"/>
</dbReference>
<dbReference type="InterPro" id="IPR035899">
    <property type="entry name" value="DBL_dom_sf"/>
</dbReference>
<evidence type="ECO:0000259" key="2">
    <source>
        <dbReference type="PROSITE" id="PS50003"/>
    </source>
</evidence>
<evidence type="ECO:0000313" key="4">
    <source>
        <dbReference type="Proteomes" id="UP000515158"/>
    </source>
</evidence>
<dbReference type="Proteomes" id="UP000515158">
    <property type="component" value="Unplaced"/>
</dbReference>
<evidence type="ECO:0000256" key="1">
    <source>
        <dbReference type="SAM" id="MobiDB-lite"/>
    </source>
</evidence>
<dbReference type="OrthoDB" id="27593at2759"/>
<dbReference type="GO" id="GO:0005085">
    <property type="term" value="F:guanyl-nucleotide exchange factor activity"/>
    <property type="evidence" value="ECO:0007669"/>
    <property type="project" value="InterPro"/>
</dbReference>
<dbReference type="AlphaFoldDB" id="A0A6P8YTT3"/>
<organism evidence="5">
    <name type="scientific">Thrips palmi</name>
    <name type="common">Melon thrips</name>
    <dbReference type="NCBI Taxonomy" id="161013"/>
    <lineage>
        <taxon>Eukaryota</taxon>
        <taxon>Metazoa</taxon>
        <taxon>Ecdysozoa</taxon>
        <taxon>Arthropoda</taxon>
        <taxon>Hexapoda</taxon>
        <taxon>Insecta</taxon>
        <taxon>Pterygota</taxon>
        <taxon>Neoptera</taxon>
        <taxon>Paraneoptera</taxon>
        <taxon>Thysanoptera</taxon>
        <taxon>Terebrantia</taxon>
        <taxon>Thripoidea</taxon>
        <taxon>Thripidae</taxon>
        <taxon>Thrips</taxon>
    </lineage>
</organism>
<dbReference type="Gene3D" id="1.20.900.10">
    <property type="entry name" value="Dbl homology (DH) domain"/>
    <property type="match status" value="1"/>
</dbReference>
<evidence type="ECO:0000313" key="5">
    <source>
        <dbReference type="RefSeq" id="XP_034243458.1"/>
    </source>
</evidence>
<accession>A0A6P8YTT3</accession>
<feature type="domain" description="PH" evidence="2">
    <location>
        <begin position="5"/>
        <end position="106"/>
    </location>
</feature>
<protein>
    <submittedName>
        <fullName evidence="5">Rho guanine nucleotide exchange factor 15-like</fullName>
    </submittedName>
</protein>
<dbReference type="RefSeq" id="XP_034243458.1">
    <property type="nucleotide sequence ID" value="XM_034387567.1"/>
</dbReference>
<dbReference type="KEGG" id="tpal:117646540"/>
<dbReference type="InterPro" id="IPR000219">
    <property type="entry name" value="DH_dom"/>
</dbReference>
<feature type="compositionally biased region" description="Low complexity" evidence="1">
    <location>
        <begin position="335"/>
        <end position="350"/>
    </location>
</feature>
<dbReference type="SMART" id="SM00233">
    <property type="entry name" value="PH"/>
    <property type="match status" value="1"/>
</dbReference>
<feature type="compositionally biased region" description="Basic and acidic residues" evidence="1">
    <location>
        <begin position="540"/>
        <end position="553"/>
    </location>
</feature>
<sequence length="863" mass="94807">MTVHKVLQRGWLDLAWDKGGIVRKWVILDNGVLWIHSDNADPAAEQVLPLHDAEVRFPESPSLEEAPEIAVVLGAGVTGRSRRLRLRPASSEEYRDWTTAMLEAAQLWHVRRQMAFQAVLPPVAGAPSRLPRFMRPASTTTRSPSSPAEGRLQLLSALTHFLEQAGELRERTRRAVTRAQHAQDDDENLPRFLRRAIADAVEKIWRACTRARACADVVGINGRPDDLAVYDAAIILREAVDAFVTHCSLLRDLQAMLTTVGSTAPEDPLPFMPLRCLSMVRDALFELGALIHAPEEKAKQRAALAAVDATLQRCWTELSKRPLDQDLAAHMSAVPAATASSTPTKPATPAKTKKGAGVVEKRALATSPPSPPSSPCLSFKGSTSVRRLASRLHRDVVRTSVRRARKRARTEGQALLPDQTLDDSLEHIEMTAMTADAAAPSSPSSGEDAPEHVKQCTEAAPPEVSVPVTPSLAAPRPRLANSVGALFGCDTSNFSPRPPRRWQDPALLRRRRLVCSVADCDMDTGDDDVFEPPAPQGHNGDGHGDQVKTKEPPTDMFGEPQPPPRAGRLQRQHSVKDKDLRDLSVPVTPATPNGGGRRALWCETQEVQRSGLLDRLNTAESALQEAKFEVLSSEESYLRSLDMLAHRVAAMDALQDGCLIADHERDAVTKFLDAARACSMRFASALRAQWCQDVMMRGLCTLVHKEAVPGACLQQYVHIVSLQPRAASVLAKIGSVEATQLVPLLSLPAQRASRLPLLLAAILRRLDQRTSEAVICRAALDRLNQIVFECNEALRRAEQTERMVQLGRMLRVEKSPSRKSSWSERKNSVIIRAKSFFVKSNNRIGTKTNKILTSTSSMLHLTK</sequence>
<dbReference type="InParanoid" id="A0A6P8YTT3"/>
<evidence type="ECO:0000259" key="3">
    <source>
        <dbReference type="PROSITE" id="PS50010"/>
    </source>
</evidence>
<dbReference type="SUPFAM" id="SSF50729">
    <property type="entry name" value="PH domain-like"/>
    <property type="match status" value="1"/>
</dbReference>
<dbReference type="Pfam" id="PF00621">
    <property type="entry name" value="RhoGEF"/>
    <property type="match status" value="1"/>
</dbReference>
<dbReference type="PROSITE" id="PS50003">
    <property type="entry name" value="PH_DOMAIN"/>
    <property type="match status" value="1"/>
</dbReference>
<dbReference type="SUPFAM" id="SSF48065">
    <property type="entry name" value="DBL homology domain (DH-domain)"/>
    <property type="match status" value="1"/>
</dbReference>
<keyword evidence="4" id="KW-1185">Reference proteome</keyword>